<organism evidence="3 4">
    <name type="scientific">Cylindrotheca closterium</name>
    <dbReference type="NCBI Taxonomy" id="2856"/>
    <lineage>
        <taxon>Eukaryota</taxon>
        <taxon>Sar</taxon>
        <taxon>Stramenopiles</taxon>
        <taxon>Ochrophyta</taxon>
        <taxon>Bacillariophyta</taxon>
        <taxon>Bacillariophyceae</taxon>
        <taxon>Bacillariophycidae</taxon>
        <taxon>Bacillariales</taxon>
        <taxon>Bacillariaceae</taxon>
        <taxon>Cylindrotheca</taxon>
    </lineage>
</organism>
<feature type="transmembrane region" description="Helical" evidence="2">
    <location>
        <begin position="163"/>
        <end position="184"/>
    </location>
</feature>
<reference evidence="3" key="1">
    <citation type="submission" date="2023-08" db="EMBL/GenBank/DDBJ databases">
        <authorList>
            <person name="Audoor S."/>
            <person name="Bilcke G."/>
        </authorList>
    </citation>
    <scope>NUCLEOTIDE SEQUENCE</scope>
</reference>
<feature type="region of interest" description="Disordered" evidence="1">
    <location>
        <begin position="79"/>
        <end position="124"/>
    </location>
</feature>
<dbReference type="Proteomes" id="UP001295423">
    <property type="component" value="Unassembled WGS sequence"/>
</dbReference>
<gene>
    <name evidence="3" type="ORF">CYCCA115_LOCUS19157</name>
</gene>
<feature type="compositionally biased region" description="Low complexity" evidence="1">
    <location>
        <begin position="100"/>
        <end position="113"/>
    </location>
</feature>
<keyword evidence="4" id="KW-1185">Reference proteome</keyword>
<evidence type="ECO:0000313" key="4">
    <source>
        <dbReference type="Proteomes" id="UP001295423"/>
    </source>
</evidence>
<keyword evidence="2" id="KW-0812">Transmembrane</keyword>
<keyword evidence="2" id="KW-0472">Membrane</keyword>
<proteinExistence type="predicted"/>
<name>A0AAD2G3E1_9STRA</name>
<evidence type="ECO:0000313" key="3">
    <source>
        <dbReference type="EMBL" id="CAJ1961359.1"/>
    </source>
</evidence>
<keyword evidence="2" id="KW-1133">Transmembrane helix</keyword>
<evidence type="ECO:0000256" key="2">
    <source>
        <dbReference type="SAM" id="Phobius"/>
    </source>
</evidence>
<dbReference type="EMBL" id="CAKOGP040002091">
    <property type="protein sequence ID" value="CAJ1961359.1"/>
    <property type="molecule type" value="Genomic_DNA"/>
</dbReference>
<feature type="compositionally biased region" description="Acidic residues" evidence="1">
    <location>
        <begin position="7"/>
        <end position="25"/>
    </location>
</feature>
<comment type="caution">
    <text evidence="3">The sequence shown here is derived from an EMBL/GenBank/DDBJ whole genome shotgun (WGS) entry which is preliminary data.</text>
</comment>
<feature type="compositionally biased region" description="Polar residues" evidence="1">
    <location>
        <begin position="114"/>
        <end position="123"/>
    </location>
</feature>
<accession>A0AAD2G3E1</accession>
<evidence type="ECO:0000256" key="1">
    <source>
        <dbReference type="SAM" id="MobiDB-lite"/>
    </source>
</evidence>
<feature type="region of interest" description="Disordered" evidence="1">
    <location>
        <begin position="1"/>
        <end position="38"/>
    </location>
</feature>
<sequence>MSHSDDKEEEEEVSNQEDTVPDLEEASSSVQAASGPVFSEEDVTASVVANNSFVAAVVISEKEDPNGDTVITAHQVDAGDDPELQAPDRQPSNQPPPPAASATEQTTTSTVASNSAPEESPLNTKIMAMKEARIATENMEAGLANDTVPQPATTQRKNRKGMLLGICLCLLAVIGIIVALVVTLSGNDEETRDASFAINGATEAPSITEEKLTSVPTTTPKVATPVPTTPSPSLNPTAPPTPEPQFCLQGSDKCGDGGAFGFGADWKSLSCVANTQTLKCTIAACNEVFPIVTPSRVLHMVSDTTNQRIEFVGDGSFFPFGFELFDGTSLVYEGTPTVRNAKTEADIELPISYFPNLENIQVWLESSIIEPFNPVDRLPDQITLSFSPC</sequence>
<feature type="compositionally biased region" description="Low complexity" evidence="1">
    <location>
        <begin position="213"/>
        <end position="236"/>
    </location>
</feature>
<protein>
    <submittedName>
        <fullName evidence="3">Uncharacterized protein</fullName>
    </submittedName>
</protein>
<feature type="region of interest" description="Disordered" evidence="1">
    <location>
        <begin position="207"/>
        <end position="241"/>
    </location>
</feature>
<dbReference type="AlphaFoldDB" id="A0AAD2G3E1"/>